<dbReference type="InterPro" id="IPR003343">
    <property type="entry name" value="Big_2"/>
</dbReference>
<dbReference type="KEGG" id="acht:bsdcttw_21670"/>
<name>A0A7I8DS77_9FIRM</name>
<feature type="compositionally biased region" description="Low complexity" evidence="1">
    <location>
        <begin position="907"/>
        <end position="928"/>
    </location>
</feature>
<feature type="region of interest" description="Disordered" evidence="1">
    <location>
        <begin position="904"/>
        <end position="982"/>
    </location>
</feature>
<feature type="compositionally biased region" description="Polar residues" evidence="1">
    <location>
        <begin position="966"/>
        <end position="982"/>
    </location>
</feature>
<dbReference type="PANTHER" id="PTHR45661">
    <property type="entry name" value="SURFACE ANTIGEN"/>
    <property type="match status" value="1"/>
</dbReference>
<feature type="compositionally biased region" description="Polar residues" evidence="1">
    <location>
        <begin position="929"/>
        <end position="955"/>
    </location>
</feature>
<dbReference type="Pfam" id="PF13306">
    <property type="entry name" value="LRR_5"/>
    <property type="match status" value="3"/>
</dbReference>
<reference evidence="3 4" key="1">
    <citation type="submission" date="2020-08" db="EMBL/GenBank/DDBJ databases">
        <title>Draft genome sequencing of an Anaerocolumna strain isolated from anoxic soil subjected to BSD treatment.</title>
        <authorList>
            <person name="Uek A."/>
            <person name="Tonouchi A."/>
        </authorList>
    </citation>
    <scope>NUCLEOTIDE SEQUENCE [LARGE SCALE GENOMIC DNA]</scope>
    <source>
        <strain evidence="3 4">CTTW</strain>
    </source>
</reference>
<dbReference type="InterPro" id="IPR053139">
    <property type="entry name" value="Surface_bspA-like"/>
</dbReference>
<dbReference type="InterPro" id="IPR032675">
    <property type="entry name" value="LRR_dom_sf"/>
</dbReference>
<dbReference type="SUPFAM" id="SSF52058">
    <property type="entry name" value="L domain-like"/>
    <property type="match status" value="1"/>
</dbReference>
<evidence type="ECO:0000259" key="2">
    <source>
        <dbReference type="Pfam" id="PF02368"/>
    </source>
</evidence>
<feature type="domain" description="BIG2" evidence="2">
    <location>
        <begin position="1320"/>
        <end position="1374"/>
    </location>
</feature>
<evidence type="ECO:0000313" key="4">
    <source>
        <dbReference type="Proteomes" id="UP000515703"/>
    </source>
</evidence>
<accession>A0A7I8DS77</accession>
<dbReference type="InterPro" id="IPR026906">
    <property type="entry name" value="LRR_5"/>
</dbReference>
<gene>
    <name evidence="3" type="ORF">bsdcttw_21670</name>
</gene>
<organism evidence="3 4">
    <name type="scientific">Anaerocolumna chitinilytica</name>
    <dbReference type="NCBI Taxonomy" id="1727145"/>
    <lineage>
        <taxon>Bacteria</taxon>
        <taxon>Bacillati</taxon>
        <taxon>Bacillota</taxon>
        <taxon>Clostridia</taxon>
        <taxon>Lachnospirales</taxon>
        <taxon>Lachnospiraceae</taxon>
        <taxon>Anaerocolumna</taxon>
    </lineage>
</organism>
<evidence type="ECO:0000256" key="1">
    <source>
        <dbReference type="SAM" id="MobiDB-lite"/>
    </source>
</evidence>
<dbReference type="Pfam" id="PF02368">
    <property type="entry name" value="Big_2"/>
    <property type="match status" value="1"/>
</dbReference>
<dbReference type="InterPro" id="IPR008964">
    <property type="entry name" value="Invasin/intimin_cell_adhesion"/>
</dbReference>
<dbReference type="Gene3D" id="2.60.40.1080">
    <property type="match status" value="1"/>
</dbReference>
<dbReference type="Gene3D" id="2.60.40.2700">
    <property type="match status" value="2"/>
</dbReference>
<sequence>MHKIIKKSLSYLLVLIMVITITPFTSRTNVLAEDLTYTDNDGNVWQYMIDNSMGIAVSGDTYAVKPYKSDTVKGDVTIPSTINGKNVTSFSGLSSCTLVTSVTIPNTIVNISSMAFWGWSSLHTVNFESGSQVKVIQRYAFGNCDKLTDITIPASVQEIGVLYTNPEKLTGFYIFGGCKSLVNIQVEAGSTNFKSVDGVLYSLDGTTLYTYPPAKLGTSYVIPADVTTVNEEAFDTCLNLTEISFEPESKLTTLGNYAFGHSRFITSISGIPDTAVNFGNWVFGDTGWLKTKITDDHPYLVINGVLLNAYYGLTVPANITLPSDTTIINDQIFSNANFSENVYVNVAIPNSVTTIGKNAFYGCTNISTLKIPESVTTIKDTAFAYMSALKSIAIPNSVTSIGESIISNDTSLDYIYTDNDLIKTSPLHNTWTTFHYTFEPFDNYGKEALNGEVSITGNAKFGQTMSAVVNNITNSNPGTIAYKWYRVSGGNETEVSNTGSTYTVTADDINCQLKLKVSSANYSGALEAITDIVQKADCPQVNVPVSGTVNNNGANKTFTFTGVSGVTYEYSLDNGSSWSDVPELTGTTGTITVGNNAVEIGKLQVRAKATSLYNESLSISNNSPFTASLEGSVEISGTPKYNQVLIAHVTDYQSNAELVYDWYRSGSSTPIKTGSSNEYTITAADIGKTISVKVSAGGYTGKLEDTVDSAVSKADAIISIATDKETYHKTYGDADFYLEGITNNVDGTITYKCSDSGLVIAADGKVHINSAITGKYVVEIGLAETDYYHAAESKYISITVGKASAVTLSLSNLNQTSNAIQAPKVTMVPYSKTSYDKIKTEYGAISGSAIVWSKELPSTEGTYKIRATLLKDEANLDQNLELSIDTTTGVQDFIITKYIAPGGGSNGNPSDGSSSGNPSNGSGTGSTTVKNNDGSTTQTDIVKNADGSVSTTVSTIKPDGSKTVKENTSATTKNADGSSKTTENIKETITAADGTTSVITTTAITTKKADGSSTQQSIIALDSSTATAEKSIKTDKDGNITSSIATITPGTSEVSKTNGKTVVTVDMPLSILNAVADMENPTNVSIKITSDITKTALADKGTKAVTLTIKVPSIENVNVDGAYLSKDVASLAAGNKKDLELNFVNGNAADYTVKISADSLGKLSKDMNLALNVSSYNEVAKVDSKFAETLKGALRTDTEVQIVSFSDNKALGAAMTLSYDLPHVENISAGDKVYIYRYNSKTNKLEEVANNAVIVGKDGTVTTSTVNGGDFVVSTDKLTGSKITTLVDKVSVNTTVTTMKTGNTTNMKVSLPADIQKVTSFNKKTNPAGQEEAQVIYKVSDDSIAQIDAKGNVTAMKPGKVDITVTVQLESGKKKIIKKTIEIK</sequence>
<evidence type="ECO:0000313" key="3">
    <source>
        <dbReference type="EMBL" id="BCJ99126.1"/>
    </source>
</evidence>
<keyword evidence="4" id="KW-1185">Reference proteome</keyword>
<dbReference type="Gene3D" id="3.80.10.10">
    <property type="entry name" value="Ribonuclease Inhibitor"/>
    <property type="match status" value="2"/>
</dbReference>
<reference evidence="3 4" key="2">
    <citation type="submission" date="2020-08" db="EMBL/GenBank/DDBJ databases">
        <authorList>
            <person name="Ueki A."/>
            <person name="Tonouchi A."/>
        </authorList>
    </citation>
    <scope>NUCLEOTIDE SEQUENCE [LARGE SCALE GENOMIC DNA]</scope>
    <source>
        <strain evidence="3 4">CTTW</strain>
    </source>
</reference>
<proteinExistence type="predicted"/>
<dbReference type="EMBL" id="AP023368">
    <property type="protein sequence ID" value="BCJ99126.1"/>
    <property type="molecule type" value="Genomic_DNA"/>
</dbReference>
<dbReference type="Proteomes" id="UP000515703">
    <property type="component" value="Chromosome"/>
</dbReference>
<dbReference type="SUPFAM" id="SSF49373">
    <property type="entry name" value="Invasin/intimin cell-adhesion fragments"/>
    <property type="match status" value="1"/>
</dbReference>
<protein>
    <recommendedName>
        <fullName evidence="2">BIG2 domain-containing protein</fullName>
    </recommendedName>
</protein>
<dbReference type="RefSeq" id="WP_185259404.1">
    <property type="nucleotide sequence ID" value="NZ_AP023368.1"/>
</dbReference>
<dbReference type="PANTHER" id="PTHR45661:SF3">
    <property type="entry name" value="IG-LIKE DOMAIN-CONTAINING PROTEIN"/>
    <property type="match status" value="1"/>
</dbReference>